<evidence type="ECO:0000256" key="1">
    <source>
        <dbReference type="SAM" id="MobiDB-lite"/>
    </source>
</evidence>
<feature type="transmembrane region" description="Helical" evidence="2">
    <location>
        <begin position="50"/>
        <end position="83"/>
    </location>
</feature>
<reference evidence="3 4" key="1">
    <citation type="journal article" date="2016" name="Nat. Commun.">
        <title>Thousands of microbial genomes shed light on interconnected biogeochemical processes in an aquifer system.</title>
        <authorList>
            <person name="Anantharaman K."/>
            <person name="Brown C.T."/>
            <person name="Hug L.A."/>
            <person name="Sharon I."/>
            <person name="Castelle C.J."/>
            <person name="Probst A.J."/>
            <person name="Thomas B.C."/>
            <person name="Singh A."/>
            <person name="Wilkins M.J."/>
            <person name="Karaoz U."/>
            <person name="Brodie E.L."/>
            <person name="Williams K.H."/>
            <person name="Hubbard S.S."/>
            <person name="Banfield J.F."/>
        </authorList>
    </citation>
    <scope>NUCLEOTIDE SEQUENCE [LARGE SCALE GENOMIC DNA]</scope>
</reference>
<feature type="region of interest" description="Disordered" evidence="1">
    <location>
        <begin position="1"/>
        <end position="25"/>
    </location>
</feature>
<evidence type="ECO:0008006" key="5">
    <source>
        <dbReference type="Google" id="ProtNLM"/>
    </source>
</evidence>
<dbReference type="AlphaFoldDB" id="A0A1F8FXG7"/>
<dbReference type="Proteomes" id="UP000178117">
    <property type="component" value="Unassembled WGS sequence"/>
</dbReference>
<accession>A0A1F8FXG7</accession>
<dbReference type="STRING" id="1802685.A3C88_02135"/>
<gene>
    <name evidence="3" type="ORF">A3C88_02135</name>
</gene>
<evidence type="ECO:0000256" key="2">
    <source>
        <dbReference type="SAM" id="Phobius"/>
    </source>
</evidence>
<feature type="compositionally biased region" description="Basic and acidic residues" evidence="1">
    <location>
        <begin position="1"/>
        <end position="13"/>
    </location>
</feature>
<protein>
    <recommendedName>
        <fullName evidence="5">DUF5673 domain-containing protein</fullName>
    </recommendedName>
</protein>
<evidence type="ECO:0000313" key="4">
    <source>
        <dbReference type="Proteomes" id="UP000178117"/>
    </source>
</evidence>
<comment type="caution">
    <text evidence="3">The sequence shown here is derived from an EMBL/GenBank/DDBJ whole genome shotgun (WGS) entry which is preliminary data.</text>
</comment>
<keyword evidence="2" id="KW-0472">Membrane</keyword>
<dbReference type="EMBL" id="MGJZ01000003">
    <property type="protein sequence ID" value="OGN17853.1"/>
    <property type="molecule type" value="Genomic_DNA"/>
</dbReference>
<name>A0A1F8FXG7_9BACT</name>
<keyword evidence="2" id="KW-0812">Transmembrane</keyword>
<sequence length="179" mass="20202">MSHTVDLRKKPADESPPLEPTPVQEEVKADTIRWRAEFSSGPSKNNAIQIATGLVVGAAAILFFGLGYLFAVLLIVAGTLLVITSFRKPETHEISVDAGGITIQDRRYFYSQIKSFWINYNPPHEKELLVLFRKPYVPMLRLPIGDADPLEIRKIMVPLVPEQEHEDSLLDQIVKRLIQ</sequence>
<evidence type="ECO:0000313" key="3">
    <source>
        <dbReference type="EMBL" id="OGN17853.1"/>
    </source>
</evidence>
<proteinExistence type="predicted"/>
<organism evidence="3 4">
    <name type="scientific">Candidatus Yanofskybacteria bacterium RIFCSPHIGHO2_02_FULL_50_12</name>
    <dbReference type="NCBI Taxonomy" id="1802685"/>
    <lineage>
        <taxon>Bacteria</taxon>
        <taxon>Candidatus Yanofskyibacteriota</taxon>
    </lineage>
</organism>
<keyword evidence="2" id="KW-1133">Transmembrane helix</keyword>